<accession>A0AAD6EEP5</accession>
<name>A0AAD6EEP5_9EURO</name>
<protein>
    <submittedName>
        <fullName evidence="2">Uncharacterized protein</fullName>
    </submittedName>
</protein>
<dbReference type="RefSeq" id="XP_056757055.1">
    <property type="nucleotide sequence ID" value="XM_056892060.1"/>
</dbReference>
<dbReference type="GeneID" id="81582302"/>
<evidence type="ECO:0000313" key="3">
    <source>
        <dbReference type="Proteomes" id="UP001213799"/>
    </source>
</evidence>
<reference evidence="2" key="2">
    <citation type="submission" date="2023-01" db="EMBL/GenBank/DDBJ databases">
        <authorList>
            <person name="Petersen C."/>
        </authorList>
    </citation>
    <scope>NUCLEOTIDE SEQUENCE</scope>
    <source>
        <strain evidence="2">IBT 12815</strain>
    </source>
</reference>
<organism evidence="2 3">
    <name type="scientific">Penicillium hordei</name>
    <dbReference type="NCBI Taxonomy" id="40994"/>
    <lineage>
        <taxon>Eukaryota</taxon>
        <taxon>Fungi</taxon>
        <taxon>Dikarya</taxon>
        <taxon>Ascomycota</taxon>
        <taxon>Pezizomycotina</taxon>
        <taxon>Eurotiomycetes</taxon>
        <taxon>Eurotiomycetidae</taxon>
        <taxon>Eurotiales</taxon>
        <taxon>Aspergillaceae</taxon>
        <taxon>Penicillium</taxon>
    </lineage>
</organism>
<dbReference type="EMBL" id="JAQJAE010000001">
    <property type="protein sequence ID" value="KAJ5615888.1"/>
    <property type="molecule type" value="Genomic_DNA"/>
</dbReference>
<comment type="caution">
    <text evidence="2">The sequence shown here is derived from an EMBL/GenBank/DDBJ whole genome shotgun (WGS) entry which is preliminary data.</text>
</comment>
<evidence type="ECO:0000313" key="2">
    <source>
        <dbReference type="EMBL" id="KAJ5615888.1"/>
    </source>
</evidence>
<dbReference type="Proteomes" id="UP001213799">
    <property type="component" value="Unassembled WGS sequence"/>
</dbReference>
<gene>
    <name evidence="2" type="ORF">N7537_001002</name>
</gene>
<evidence type="ECO:0000256" key="1">
    <source>
        <dbReference type="SAM" id="MobiDB-lite"/>
    </source>
</evidence>
<feature type="compositionally biased region" description="Basic residues" evidence="1">
    <location>
        <begin position="43"/>
        <end position="69"/>
    </location>
</feature>
<feature type="region of interest" description="Disordered" evidence="1">
    <location>
        <begin position="42"/>
        <end position="97"/>
    </location>
</feature>
<reference evidence="2" key="1">
    <citation type="journal article" date="2023" name="IMA Fungus">
        <title>Comparative genomic study of the Penicillium genus elucidates a diverse pangenome and 15 lateral gene transfer events.</title>
        <authorList>
            <person name="Petersen C."/>
            <person name="Sorensen T."/>
            <person name="Nielsen M.R."/>
            <person name="Sondergaard T.E."/>
            <person name="Sorensen J.L."/>
            <person name="Fitzpatrick D.A."/>
            <person name="Frisvad J.C."/>
            <person name="Nielsen K.L."/>
        </authorList>
    </citation>
    <scope>NUCLEOTIDE SEQUENCE</scope>
    <source>
        <strain evidence="2">IBT 12815</strain>
    </source>
</reference>
<proteinExistence type="predicted"/>
<sequence>MADSERPLTICTYCRLPGHDLANCHVLPGLPVMNRVPVTHPIEKKKARRGSRGGRAKRAKKAKEAKKAKGGMSCHLVEQNHIHPNLETAPGTSASGTGPDFTFIGEVITEEEAAFLALCLRQFRAPQ</sequence>
<keyword evidence="3" id="KW-1185">Reference proteome</keyword>
<dbReference type="AlphaFoldDB" id="A0AAD6EEP5"/>